<dbReference type="CDD" id="cd12797">
    <property type="entry name" value="M23_peptidase"/>
    <property type="match status" value="1"/>
</dbReference>
<dbReference type="OrthoDB" id="9810477at2"/>
<dbReference type="InterPro" id="IPR011055">
    <property type="entry name" value="Dup_hybrid_motif"/>
</dbReference>
<dbReference type="AlphaFoldDB" id="A0A4R6GR40"/>
<dbReference type="PANTHER" id="PTHR21666">
    <property type="entry name" value="PEPTIDASE-RELATED"/>
    <property type="match status" value="1"/>
</dbReference>
<dbReference type="SUPFAM" id="SSF51261">
    <property type="entry name" value="Duplicated hybrid motif"/>
    <property type="match status" value="1"/>
</dbReference>
<feature type="domain" description="M23ase beta-sheet core" evidence="1">
    <location>
        <begin position="62"/>
        <end position="129"/>
    </location>
</feature>
<dbReference type="Proteomes" id="UP000294848">
    <property type="component" value="Unassembled WGS sequence"/>
</dbReference>
<sequence length="583" mass="66285">MAGLITKPLIVFSLMKFRLLSYILLFSLLANAQSPDREYFRSPVDIPILLSGNFGELRSNHFHSGIDIKTQGKTGLPVYAAAEGDISRLRVSPYGFGLAIYIDHPNGQSTVYGHLLSFREDIEKYIKEKQYAKESFSVDLQIPEGTFPVKKGELIALSGNSGSSGGPHLHFEIRDTHKQEPLNPLQFGFPVKDDMKPKILSAFIAPLGNDSHVNGQRKGKLIETVFYNGAYHLKGNPVIPVYGQVGFGIQALDYLDGSWNKCGVFEIKLKIDDQLVYTFLMDRLNFSETRYLNSHIDYSEYRKNYRRVHKSWVDPGNKLSNYHQLVNRGIVDLSDGKQHQIRYEIQDVYGNTSVLSFRVQSKLMQLSEPTLAGKLIRYNQEERIETDQLNADFPSGTFYSDFHLDYDAKPANNLYYSPLFKLHDDRTPVHQSYQLKLKADLVPDSLEDKALIAAISDKSGKKWSLGGKYENGWVTASVRQLGTFAISVDTIAPTIRPLSIAAHSRLTEKNRIRFKIRDEFSGIADYRGEIDGQWVLFEYDAKNALITYHIDSKRLQLNKKHQLKLEVTDNKGNVATYEANFFR</sequence>
<feature type="domain" description="M23ase beta-sheet core" evidence="1">
    <location>
        <begin position="149"/>
        <end position="184"/>
    </location>
</feature>
<gene>
    <name evidence="2" type="ORF">DET52_109172</name>
</gene>
<dbReference type="InterPro" id="IPR050570">
    <property type="entry name" value="Cell_wall_metabolism_enzyme"/>
</dbReference>
<evidence type="ECO:0000313" key="3">
    <source>
        <dbReference type="Proteomes" id="UP000294848"/>
    </source>
</evidence>
<protein>
    <submittedName>
        <fullName evidence="2">Peptidase M23-like protein</fullName>
    </submittedName>
</protein>
<evidence type="ECO:0000313" key="2">
    <source>
        <dbReference type="EMBL" id="TDN97769.1"/>
    </source>
</evidence>
<dbReference type="Pfam" id="PF01551">
    <property type="entry name" value="Peptidase_M23"/>
    <property type="match status" value="2"/>
</dbReference>
<dbReference type="PANTHER" id="PTHR21666:SF270">
    <property type="entry name" value="MUREIN HYDROLASE ACTIVATOR ENVC"/>
    <property type="match status" value="1"/>
</dbReference>
<dbReference type="Gene3D" id="2.70.70.10">
    <property type="entry name" value="Glucose Permease (Domain IIA)"/>
    <property type="match status" value="1"/>
</dbReference>
<accession>A0A4R6GR40</accession>
<organism evidence="2 3">
    <name type="scientific">Sunxiuqinia elliptica</name>
    <dbReference type="NCBI Taxonomy" id="655355"/>
    <lineage>
        <taxon>Bacteria</taxon>
        <taxon>Pseudomonadati</taxon>
        <taxon>Bacteroidota</taxon>
        <taxon>Bacteroidia</taxon>
        <taxon>Marinilabiliales</taxon>
        <taxon>Prolixibacteraceae</taxon>
        <taxon>Sunxiuqinia</taxon>
    </lineage>
</organism>
<reference evidence="2 3" key="1">
    <citation type="submission" date="2019-03" db="EMBL/GenBank/DDBJ databases">
        <title>Freshwater and sediment microbial communities from various areas in North America, analyzing microbe dynamics in response to fracking.</title>
        <authorList>
            <person name="Lamendella R."/>
        </authorList>
    </citation>
    <scope>NUCLEOTIDE SEQUENCE [LARGE SCALE GENOMIC DNA]</scope>
    <source>
        <strain evidence="2 3">114D</strain>
    </source>
</reference>
<comment type="caution">
    <text evidence="2">The sequence shown here is derived from an EMBL/GenBank/DDBJ whole genome shotgun (WGS) entry which is preliminary data.</text>
</comment>
<name>A0A4R6GR40_9BACT</name>
<dbReference type="GO" id="GO:0004222">
    <property type="term" value="F:metalloendopeptidase activity"/>
    <property type="evidence" value="ECO:0007669"/>
    <property type="project" value="TreeGrafter"/>
</dbReference>
<proteinExistence type="predicted"/>
<evidence type="ECO:0000259" key="1">
    <source>
        <dbReference type="Pfam" id="PF01551"/>
    </source>
</evidence>
<dbReference type="EMBL" id="SNWI01000009">
    <property type="protein sequence ID" value="TDN97769.1"/>
    <property type="molecule type" value="Genomic_DNA"/>
</dbReference>
<dbReference type="InterPro" id="IPR016047">
    <property type="entry name" value="M23ase_b-sheet_dom"/>
</dbReference>